<evidence type="ECO:0000256" key="1">
    <source>
        <dbReference type="SAM" id="MobiDB-lite"/>
    </source>
</evidence>
<dbReference type="AlphaFoldDB" id="A0A8C0MEE8"/>
<dbReference type="Ensembl" id="ENSCAFT00030009033.1">
    <property type="protein sequence ID" value="ENSCAFP00030007922.1"/>
    <property type="gene ID" value="ENSCAFG00030004927.1"/>
</dbReference>
<protein>
    <submittedName>
        <fullName evidence="3">Uncharacterized protein</fullName>
    </submittedName>
</protein>
<reference evidence="3" key="3">
    <citation type="submission" date="2019-03" db="EMBL/GenBank/DDBJ databases">
        <authorList>
            <person name="Warren W.C."/>
            <person name="Johnson G.S."/>
        </authorList>
    </citation>
    <scope>NUCLEOTIDE SEQUENCE [LARGE SCALE GENOMIC DNA]</scope>
    <source>
        <strain evidence="3">Basenji</strain>
    </source>
</reference>
<name>A0A8C0MEE8_CANLF</name>
<dbReference type="Proteomes" id="UP000694429">
    <property type="component" value="Chromosome 8"/>
</dbReference>
<reference evidence="4" key="2">
    <citation type="submission" date="2018-10" db="EMBL/GenBank/DDBJ databases">
        <title>De novo assembly of a Great Dane genome.</title>
        <authorList>
            <person name="Kidd J.M."/>
            <person name="Pendleton A.L."/>
            <person name="Shen F."/>
            <person name="Emery S."/>
        </authorList>
    </citation>
    <scope>NUCLEOTIDE SEQUENCE [LARGE SCALE GENOMIC DNA]</scope>
    <source>
        <strain evidence="4">Great Dane</strain>
    </source>
</reference>
<dbReference type="Ensembl" id="ENSCAFT00040033066.1">
    <property type="protein sequence ID" value="ENSCAFP00040028771.1"/>
    <property type="gene ID" value="ENSCAFG00040017921.1"/>
</dbReference>
<evidence type="ECO:0000313" key="4">
    <source>
        <dbReference type="Ensembl" id="ENSCAFP00040028771.1"/>
    </source>
</evidence>
<evidence type="ECO:0000313" key="6">
    <source>
        <dbReference type="Proteomes" id="UP000694429"/>
    </source>
</evidence>
<evidence type="ECO:0000313" key="3">
    <source>
        <dbReference type="Ensembl" id="ENSCAFP00030007922.1"/>
    </source>
</evidence>
<reference evidence="2 5" key="1">
    <citation type="journal article" date="2005" name="Nature">
        <title>Genome sequence, comparative analysis and haplotype structure of the domestic dog.</title>
        <authorList>
            <consortium name="Broad Sequencing Platform"/>
            <person name="Lindblad-Toh K."/>
            <person name="Wade C.M."/>
            <person name="Mikkelsen T.S."/>
            <person name="Karlsson E.K."/>
            <person name="Jaffe D.B."/>
            <person name="Kamal M."/>
            <person name="Clamp M."/>
            <person name="Chang J.L."/>
            <person name="Kulbokas E.J. III"/>
            <person name="Zody M.C."/>
            <person name="Mauceli E."/>
            <person name="Xie X."/>
            <person name="Breen M."/>
            <person name="Wayne R.K."/>
            <person name="Ostrander E.A."/>
            <person name="Ponting C.P."/>
            <person name="Galibert F."/>
            <person name="Smith D.R."/>
            <person name="DeJong P.J."/>
            <person name="Kirkness E."/>
            <person name="Alvarez P."/>
            <person name="Biagi T."/>
            <person name="Brockman W."/>
            <person name="Butler J."/>
            <person name="Chin C.W."/>
            <person name="Cook A."/>
            <person name="Cuff J."/>
            <person name="Daly M.J."/>
            <person name="DeCaprio D."/>
            <person name="Gnerre S."/>
            <person name="Grabherr M."/>
            <person name="Kellis M."/>
            <person name="Kleber M."/>
            <person name="Bardeleben C."/>
            <person name="Goodstadt L."/>
            <person name="Heger A."/>
            <person name="Hitte C."/>
            <person name="Kim L."/>
            <person name="Koepfli K.P."/>
            <person name="Parker H.G."/>
            <person name="Pollinger J.P."/>
            <person name="Searle S.M."/>
            <person name="Sutter N.B."/>
            <person name="Thomas R."/>
            <person name="Webber C."/>
            <person name="Baldwin J."/>
            <person name="Abebe A."/>
            <person name="Abouelleil A."/>
            <person name="Aftuck L."/>
            <person name="Ait-Zahra M."/>
            <person name="Aldredge T."/>
            <person name="Allen N."/>
            <person name="An P."/>
            <person name="Anderson S."/>
            <person name="Antoine C."/>
            <person name="Arachchi H."/>
            <person name="Aslam A."/>
            <person name="Ayotte L."/>
            <person name="Bachantsang P."/>
            <person name="Barry A."/>
            <person name="Bayul T."/>
            <person name="Benamara M."/>
            <person name="Berlin A."/>
            <person name="Bessette D."/>
            <person name="Blitshteyn B."/>
            <person name="Bloom T."/>
            <person name="Blye J."/>
            <person name="Boguslavskiy L."/>
            <person name="Bonnet C."/>
            <person name="Boukhgalter B."/>
            <person name="Brown A."/>
            <person name="Cahill P."/>
            <person name="Calixte N."/>
            <person name="Camarata J."/>
            <person name="Cheshatsang Y."/>
            <person name="Chu J."/>
            <person name="Citroen M."/>
            <person name="Collymore A."/>
            <person name="Cooke P."/>
            <person name="Dawoe T."/>
            <person name="Daza R."/>
            <person name="Decktor K."/>
            <person name="DeGray S."/>
            <person name="Dhargay N."/>
            <person name="Dooley K."/>
            <person name="Dooley K."/>
            <person name="Dorje P."/>
            <person name="Dorjee K."/>
            <person name="Dorris L."/>
            <person name="Duffey N."/>
            <person name="Dupes A."/>
            <person name="Egbiremolen O."/>
            <person name="Elong R."/>
            <person name="Falk J."/>
            <person name="Farina A."/>
            <person name="Faro S."/>
            <person name="Ferguson D."/>
            <person name="Ferreira P."/>
            <person name="Fisher S."/>
            <person name="FitzGerald M."/>
            <person name="Foley K."/>
            <person name="Foley C."/>
            <person name="Franke A."/>
            <person name="Friedrich D."/>
            <person name="Gage D."/>
            <person name="Garber M."/>
            <person name="Gearin G."/>
            <person name="Giannoukos G."/>
            <person name="Goode T."/>
            <person name="Goyette A."/>
            <person name="Graham J."/>
            <person name="Grandbois E."/>
            <person name="Gyaltsen K."/>
            <person name="Hafez N."/>
            <person name="Hagopian D."/>
            <person name="Hagos B."/>
            <person name="Hall J."/>
            <person name="Healy C."/>
            <person name="Hegarty R."/>
            <person name="Honan T."/>
            <person name="Horn A."/>
            <person name="Houde N."/>
            <person name="Hughes L."/>
            <person name="Hunnicutt L."/>
            <person name="Husby M."/>
            <person name="Jester B."/>
            <person name="Jones C."/>
            <person name="Kamat A."/>
            <person name="Kanga B."/>
            <person name="Kells C."/>
            <person name="Khazanovich D."/>
            <person name="Kieu A.C."/>
            <person name="Kisner P."/>
            <person name="Kumar M."/>
            <person name="Lance K."/>
            <person name="Landers T."/>
            <person name="Lara M."/>
            <person name="Lee W."/>
            <person name="Leger J.P."/>
            <person name="Lennon N."/>
            <person name="Leuper L."/>
            <person name="LeVine S."/>
            <person name="Liu J."/>
            <person name="Liu X."/>
            <person name="Lokyitsang Y."/>
            <person name="Lokyitsang T."/>
            <person name="Lui A."/>
            <person name="Macdonald J."/>
            <person name="Major J."/>
            <person name="Marabella R."/>
            <person name="Maru K."/>
            <person name="Matthews C."/>
            <person name="McDonough S."/>
            <person name="Mehta T."/>
            <person name="Meldrim J."/>
            <person name="Melnikov A."/>
            <person name="Meneus L."/>
            <person name="Mihalev A."/>
            <person name="Mihova T."/>
            <person name="Miller K."/>
            <person name="Mittelman R."/>
            <person name="Mlenga V."/>
            <person name="Mulrain L."/>
            <person name="Munson G."/>
            <person name="Navidi A."/>
            <person name="Naylor J."/>
            <person name="Nguyen T."/>
            <person name="Nguyen N."/>
            <person name="Nguyen C."/>
            <person name="Nguyen T."/>
            <person name="Nicol R."/>
            <person name="Norbu N."/>
            <person name="Norbu C."/>
            <person name="Novod N."/>
            <person name="Nyima T."/>
            <person name="Olandt P."/>
            <person name="O'Neill B."/>
            <person name="O'Neill K."/>
            <person name="Osman S."/>
            <person name="Oyono L."/>
            <person name="Patti C."/>
            <person name="Perrin D."/>
            <person name="Phunkhang P."/>
            <person name="Pierre F."/>
            <person name="Priest M."/>
            <person name="Rachupka A."/>
            <person name="Raghuraman S."/>
            <person name="Rameau R."/>
            <person name="Ray V."/>
            <person name="Raymond C."/>
            <person name="Rege F."/>
            <person name="Rise C."/>
            <person name="Rogers J."/>
            <person name="Rogov P."/>
            <person name="Sahalie J."/>
            <person name="Settipalli S."/>
            <person name="Sharpe T."/>
            <person name="Shea T."/>
            <person name="Sheehan M."/>
            <person name="Sherpa N."/>
            <person name="Shi J."/>
            <person name="Shih D."/>
            <person name="Sloan J."/>
            <person name="Smith C."/>
            <person name="Sparrow T."/>
            <person name="Stalker J."/>
            <person name="Stange-Thomann N."/>
            <person name="Stavropoulos S."/>
            <person name="Stone C."/>
            <person name="Stone S."/>
            <person name="Sykes S."/>
            <person name="Tchuinga P."/>
            <person name="Tenzing P."/>
            <person name="Tesfaye S."/>
            <person name="Thoulutsang D."/>
            <person name="Thoulutsang Y."/>
            <person name="Topham K."/>
            <person name="Topping I."/>
            <person name="Tsamla T."/>
            <person name="Vassiliev H."/>
            <person name="Venkataraman V."/>
            <person name="Vo A."/>
            <person name="Wangchuk T."/>
            <person name="Wangdi T."/>
            <person name="Weiand M."/>
            <person name="Wilkinson J."/>
            <person name="Wilson A."/>
            <person name="Yadav S."/>
            <person name="Yang S."/>
            <person name="Yang X."/>
            <person name="Young G."/>
            <person name="Yu Q."/>
            <person name="Zainoun J."/>
            <person name="Zembek L."/>
            <person name="Zimmer A."/>
            <person name="Lander E.S."/>
        </authorList>
    </citation>
    <scope>NUCLEOTIDE SEQUENCE [LARGE SCALE GENOMIC DNA]</scope>
    <source>
        <strain evidence="2">Boxer</strain>
    </source>
</reference>
<evidence type="ECO:0000313" key="5">
    <source>
        <dbReference type="Proteomes" id="UP000002254"/>
    </source>
</evidence>
<reference evidence="3" key="4">
    <citation type="submission" date="2025-05" db="UniProtKB">
        <authorList>
            <consortium name="Ensembl"/>
        </authorList>
    </citation>
    <scope>IDENTIFICATION</scope>
</reference>
<accession>A0A8C0MEE8</accession>
<sequence length="104" mass="11615">MHREPNVGFNPGSPGSRPGPKAGAKPLHHPGIPKEKFLKCLPDNKFKNTLCRNEDKADECFRYRQLEPIALCMCFLCPRSTSEPPTQPPHPTLPLWTSCGYSLS</sequence>
<feature type="region of interest" description="Disordered" evidence="1">
    <location>
        <begin position="1"/>
        <end position="33"/>
    </location>
</feature>
<dbReference type="Proteomes" id="UP000694542">
    <property type="component" value="Chromosome 8"/>
</dbReference>
<evidence type="ECO:0000313" key="2">
    <source>
        <dbReference type="Ensembl" id="ENSCAFP00000050741.1"/>
    </source>
</evidence>
<dbReference type="Proteomes" id="UP000002254">
    <property type="component" value="Chromosome 8"/>
</dbReference>
<proteinExistence type="predicted"/>
<organism evidence="3 6">
    <name type="scientific">Canis lupus familiaris</name>
    <name type="common">Dog</name>
    <name type="synonym">Canis familiaris</name>
    <dbReference type="NCBI Taxonomy" id="9615"/>
    <lineage>
        <taxon>Eukaryota</taxon>
        <taxon>Metazoa</taxon>
        <taxon>Chordata</taxon>
        <taxon>Craniata</taxon>
        <taxon>Vertebrata</taxon>
        <taxon>Euteleostomi</taxon>
        <taxon>Mammalia</taxon>
        <taxon>Eutheria</taxon>
        <taxon>Laurasiatheria</taxon>
        <taxon>Carnivora</taxon>
        <taxon>Caniformia</taxon>
        <taxon>Canidae</taxon>
        <taxon>Canis</taxon>
    </lineage>
</organism>
<dbReference type="Ensembl" id="ENSCAFT00000089647.2">
    <property type="protein sequence ID" value="ENSCAFP00000050741.1"/>
    <property type="gene ID" value="ENSCAFG00000045748.2"/>
</dbReference>